<dbReference type="KEGG" id="phu:Phum_PHUM404980"/>
<reference evidence="3" key="3">
    <citation type="submission" date="2021-02" db="UniProtKB">
        <authorList>
            <consortium name="EnsemblMetazoa"/>
        </authorList>
    </citation>
    <scope>IDENTIFICATION</scope>
    <source>
        <strain evidence="3">USDA</strain>
    </source>
</reference>
<dbReference type="CTD" id="8233988"/>
<dbReference type="GeneID" id="8233988"/>
<protein>
    <submittedName>
        <fullName evidence="2 3">Uncharacterized protein</fullName>
    </submittedName>
</protein>
<dbReference type="HOGENOM" id="CLU_1827629_0_0_1"/>
<dbReference type="EMBL" id="AAZO01004818">
    <property type="status" value="NOT_ANNOTATED_CDS"/>
    <property type="molecule type" value="Genomic_DNA"/>
</dbReference>
<keyword evidence="1" id="KW-0175">Coiled coil</keyword>
<sequence>MFLFRHAEDPGNVQEDPFTDVLTITSADKITMENEAMYLRDMLKRQTETCDELRFEINRLKSEIKVNEDKFNFTLRKIESFLTKFNNTEKVPVPSRNIPAACIQTTSNISRVKIIEAEVSTENTNTAIITEPDKKEMANLK</sequence>
<dbReference type="AlphaFoldDB" id="E0VRU9"/>
<dbReference type="EnsemblMetazoa" id="PHUM404980-RA">
    <property type="protein sequence ID" value="PHUM404980-PA"/>
    <property type="gene ID" value="PHUM404980"/>
</dbReference>
<name>E0VRU9_PEDHC</name>
<gene>
    <name evidence="3" type="primary">8233988</name>
    <name evidence="2" type="ORF">Phum_PHUM404980</name>
</gene>
<reference evidence="2" key="1">
    <citation type="submission" date="2007-04" db="EMBL/GenBank/DDBJ databases">
        <title>Annotation of Pediculus humanus corporis strain USDA.</title>
        <authorList>
            <person name="Kirkness E."/>
            <person name="Hannick L."/>
            <person name="Hass B."/>
            <person name="Bruggner R."/>
            <person name="Lawson D."/>
            <person name="Bidwell S."/>
            <person name="Joardar V."/>
            <person name="Caler E."/>
            <person name="Walenz B."/>
            <person name="Inman J."/>
            <person name="Schobel S."/>
            <person name="Galinsky K."/>
            <person name="Amedeo P."/>
            <person name="Strausberg R."/>
        </authorList>
    </citation>
    <scope>NUCLEOTIDE SEQUENCE</scope>
    <source>
        <strain evidence="2">USDA</strain>
    </source>
</reference>
<dbReference type="EMBL" id="DS235562">
    <property type="protein sequence ID" value="EEB16105.1"/>
    <property type="molecule type" value="Genomic_DNA"/>
</dbReference>
<dbReference type="VEuPathDB" id="VectorBase:PHUM404980"/>
<evidence type="ECO:0000313" key="2">
    <source>
        <dbReference type="EMBL" id="EEB16105.1"/>
    </source>
</evidence>
<feature type="coiled-coil region" evidence="1">
    <location>
        <begin position="43"/>
        <end position="70"/>
    </location>
</feature>
<evidence type="ECO:0000313" key="4">
    <source>
        <dbReference type="Proteomes" id="UP000009046"/>
    </source>
</evidence>
<dbReference type="Proteomes" id="UP000009046">
    <property type="component" value="Unassembled WGS sequence"/>
</dbReference>
<accession>E0VRU9</accession>
<proteinExistence type="predicted"/>
<evidence type="ECO:0000313" key="3">
    <source>
        <dbReference type="EnsemblMetazoa" id="PHUM404980-PA"/>
    </source>
</evidence>
<evidence type="ECO:0000256" key="1">
    <source>
        <dbReference type="SAM" id="Coils"/>
    </source>
</evidence>
<organism>
    <name type="scientific">Pediculus humanus subsp. corporis</name>
    <name type="common">Body louse</name>
    <dbReference type="NCBI Taxonomy" id="121224"/>
    <lineage>
        <taxon>Eukaryota</taxon>
        <taxon>Metazoa</taxon>
        <taxon>Ecdysozoa</taxon>
        <taxon>Arthropoda</taxon>
        <taxon>Hexapoda</taxon>
        <taxon>Insecta</taxon>
        <taxon>Pterygota</taxon>
        <taxon>Neoptera</taxon>
        <taxon>Paraneoptera</taxon>
        <taxon>Psocodea</taxon>
        <taxon>Troctomorpha</taxon>
        <taxon>Phthiraptera</taxon>
        <taxon>Anoplura</taxon>
        <taxon>Pediculidae</taxon>
        <taxon>Pediculus</taxon>
    </lineage>
</organism>
<reference evidence="2" key="2">
    <citation type="submission" date="2007-04" db="EMBL/GenBank/DDBJ databases">
        <title>The genome of the human body louse.</title>
        <authorList>
            <consortium name="The Human Body Louse Genome Consortium"/>
            <person name="Kirkness E."/>
            <person name="Walenz B."/>
            <person name="Hass B."/>
            <person name="Bruggner R."/>
            <person name="Strausberg R."/>
        </authorList>
    </citation>
    <scope>NUCLEOTIDE SEQUENCE</scope>
    <source>
        <strain evidence="2">USDA</strain>
    </source>
</reference>
<dbReference type="InParanoid" id="E0VRU9"/>
<dbReference type="RefSeq" id="XP_002428843.1">
    <property type="nucleotide sequence ID" value="XM_002428798.1"/>
</dbReference>
<keyword evidence="4" id="KW-1185">Reference proteome</keyword>